<dbReference type="AlphaFoldDB" id="A0AA86NEX9"/>
<keyword evidence="1" id="KW-0433">Leucine-rich repeat</keyword>
<gene>
    <name evidence="4" type="ORF">HINF_LOCUS53333</name>
    <name evidence="3" type="ORF">HINF_LOCUS6082</name>
</gene>
<dbReference type="InterPro" id="IPR032675">
    <property type="entry name" value="LRR_dom_sf"/>
</dbReference>
<keyword evidence="5" id="KW-1185">Reference proteome</keyword>
<protein>
    <submittedName>
        <fullName evidence="3">Leucine-rich repeat domain-containing protein</fullName>
    </submittedName>
    <submittedName>
        <fullName evidence="4">Leucine-rich_repeat domain-containing protein</fullName>
    </submittedName>
</protein>
<dbReference type="EMBL" id="CAXDID020000271">
    <property type="protein sequence ID" value="CAL6068090.1"/>
    <property type="molecule type" value="Genomic_DNA"/>
</dbReference>
<dbReference type="SUPFAM" id="SSF52058">
    <property type="entry name" value="L domain-like"/>
    <property type="match status" value="1"/>
</dbReference>
<comment type="caution">
    <text evidence="3">The sequence shown here is derived from an EMBL/GenBank/DDBJ whole genome shotgun (WGS) entry which is preliminary data.</text>
</comment>
<dbReference type="InterPro" id="IPR001611">
    <property type="entry name" value="Leu-rich_rpt"/>
</dbReference>
<keyword evidence="2" id="KW-0677">Repeat</keyword>
<sequence length="379" mass="43674">MQIEDQYETKMSQEYQKQIFNNTLNILDDSELKSLKFMENIDIRELKLSFCDNIIPKLNSKTIKELSIIFCNVSNVEQLDLVNLEVLQLIEETEYIQNHQPQVAQLVQSIIEKYSNLKELYLERFKGIEISSLSQKIELTKVGLAICNLKNIDALKPLINLKELLLVYNEEIDITPLQFLNQLTSINLAGCALLNVDSLKSLANLKELVLLGNELIDITSLQFFKTLTILDLCQCKILNIDTLKPLINLEELNISANQIVYSQPLGALKKLIQLKCEDNKIIDFQIIEKLPNFKYIKQLISGNQKIPTKLDIVQANILRNINAPITPLRKIYLLTKTLKMRMCVKKSRVEEYLQLQFLNQVNFTTQIVSLFQTLNKIGE</sequence>
<dbReference type="PROSITE" id="PS51450">
    <property type="entry name" value="LRR"/>
    <property type="match status" value="1"/>
</dbReference>
<name>A0AA86NEX9_9EUKA</name>
<dbReference type="EMBL" id="CATOUU010000158">
    <property type="protein sequence ID" value="CAI9918437.1"/>
    <property type="molecule type" value="Genomic_DNA"/>
</dbReference>
<accession>A0AA86NEX9</accession>
<evidence type="ECO:0000313" key="4">
    <source>
        <dbReference type="EMBL" id="CAL6068090.1"/>
    </source>
</evidence>
<proteinExistence type="predicted"/>
<evidence type="ECO:0000313" key="3">
    <source>
        <dbReference type="EMBL" id="CAI9918437.1"/>
    </source>
</evidence>
<evidence type="ECO:0000256" key="2">
    <source>
        <dbReference type="ARBA" id="ARBA00022737"/>
    </source>
</evidence>
<dbReference type="Proteomes" id="UP001642409">
    <property type="component" value="Unassembled WGS sequence"/>
</dbReference>
<reference evidence="3" key="1">
    <citation type="submission" date="2023-06" db="EMBL/GenBank/DDBJ databases">
        <authorList>
            <person name="Kurt Z."/>
        </authorList>
    </citation>
    <scope>NUCLEOTIDE SEQUENCE</scope>
</reference>
<organism evidence="3">
    <name type="scientific">Hexamita inflata</name>
    <dbReference type="NCBI Taxonomy" id="28002"/>
    <lineage>
        <taxon>Eukaryota</taxon>
        <taxon>Metamonada</taxon>
        <taxon>Diplomonadida</taxon>
        <taxon>Hexamitidae</taxon>
        <taxon>Hexamitinae</taxon>
        <taxon>Hexamita</taxon>
    </lineage>
</organism>
<reference evidence="4 5" key="2">
    <citation type="submission" date="2024-07" db="EMBL/GenBank/DDBJ databases">
        <authorList>
            <person name="Akdeniz Z."/>
        </authorList>
    </citation>
    <scope>NUCLEOTIDE SEQUENCE [LARGE SCALE GENOMIC DNA]</scope>
</reference>
<evidence type="ECO:0000313" key="5">
    <source>
        <dbReference type="Proteomes" id="UP001642409"/>
    </source>
</evidence>
<dbReference type="PANTHER" id="PTHR46652">
    <property type="entry name" value="LEUCINE-RICH REPEAT AND IQ DOMAIN-CONTAINING PROTEIN 1-RELATED"/>
    <property type="match status" value="1"/>
</dbReference>
<dbReference type="PANTHER" id="PTHR46652:SF3">
    <property type="entry name" value="LEUCINE-RICH REPEAT-CONTAINING PROTEIN 9"/>
    <property type="match status" value="1"/>
</dbReference>
<dbReference type="Gene3D" id="3.80.10.10">
    <property type="entry name" value="Ribonuclease Inhibitor"/>
    <property type="match status" value="1"/>
</dbReference>
<evidence type="ECO:0000256" key="1">
    <source>
        <dbReference type="ARBA" id="ARBA00022614"/>
    </source>
</evidence>
<dbReference type="InterPro" id="IPR050836">
    <property type="entry name" value="SDS22/Internalin_LRR"/>
</dbReference>